<accession>A0A8S0ZSQ4</accession>
<name>A0A8S0ZSQ4_ARCPL</name>
<evidence type="ECO:0000313" key="3">
    <source>
        <dbReference type="Proteomes" id="UP000494106"/>
    </source>
</evidence>
<dbReference type="Proteomes" id="UP000494106">
    <property type="component" value="Unassembled WGS sequence"/>
</dbReference>
<protein>
    <submittedName>
        <fullName evidence="2">Uncharacterized protein</fullName>
    </submittedName>
</protein>
<feature type="coiled-coil region" evidence="1">
    <location>
        <begin position="116"/>
        <end position="164"/>
    </location>
</feature>
<evidence type="ECO:0000256" key="1">
    <source>
        <dbReference type="SAM" id="Coils"/>
    </source>
</evidence>
<dbReference type="OrthoDB" id="7436381at2759"/>
<sequence>MSTQRTPPKLSTTAVGHTQSESDLNALQQCDVSFVNITRNKRPRTELAPSPASDSHGQKHDIMELLTNWKTELDTKLNDMFIKQNTLISKLSTDISELKLQNYKIQKSNDEIVQSMEFINNQYEELKSGLTTLQKERLEQRLCIEKLERNIQDLQLKSRSSSIEIRNVPQVDKETTSDLAKTICVIGDTVGSVITPSDLRDIYRLPSKPGSTRPIVAEFQTVQMKQKTIAAVRDFNNSKKTVEEKLNTGLINISGKRQPVYVADHLPAIINDEAYIIMKSVYWDIESTSPVSPPDNHAQVRGGGRQRYGTTVHTQPFVLPSYLKRLHF</sequence>
<gene>
    <name evidence="2" type="ORF">APLA_LOCUS5909</name>
</gene>
<comment type="caution">
    <text evidence="2">The sequence shown here is derived from an EMBL/GenBank/DDBJ whole genome shotgun (WGS) entry which is preliminary data.</text>
</comment>
<dbReference type="AlphaFoldDB" id="A0A8S0ZSQ4"/>
<proteinExistence type="predicted"/>
<reference evidence="2 3" key="1">
    <citation type="submission" date="2020-04" db="EMBL/GenBank/DDBJ databases">
        <authorList>
            <person name="Wallbank WR R."/>
            <person name="Pardo Diaz C."/>
            <person name="Kozak K."/>
            <person name="Martin S."/>
            <person name="Jiggins C."/>
            <person name="Moest M."/>
            <person name="Warren A I."/>
            <person name="Byers J.R.P. K."/>
            <person name="Montejo-Kovacevich G."/>
            <person name="Yen C E."/>
        </authorList>
    </citation>
    <scope>NUCLEOTIDE SEQUENCE [LARGE SCALE GENOMIC DNA]</scope>
</reference>
<dbReference type="EMBL" id="CADEBC010000485">
    <property type="protein sequence ID" value="CAB3235084.1"/>
    <property type="molecule type" value="Genomic_DNA"/>
</dbReference>
<keyword evidence="1" id="KW-0175">Coiled coil</keyword>
<organism evidence="2 3">
    <name type="scientific">Arctia plantaginis</name>
    <name type="common">Wood tiger moth</name>
    <name type="synonym">Phalaena plantaginis</name>
    <dbReference type="NCBI Taxonomy" id="874455"/>
    <lineage>
        <taxon>Eukaryota</taxon>
        <taxon>Metazoa</taxon>
        <taxon>Ecdysozoa</taxon>
        <taxon>Arthropoda</taxon>
        <taxon>Hexapoda</taxon>
        <taxon>Insecta</taxon>
        <taxon>Pterygota</taxon>
        <taxon>Neoptera</taxon>
        <taxon>Endopterygota</taxon>
        <taxon>Lepidoptera</taxon>
        <taxon>Glossata</taxon>
        <taxon>Ditrysia</taxon>
        <taxon>Noctuoidea</taxon>
        <taxon>Erebidae</taxon>
        <taxon>Arctiinae</taxon>
        <taxon>Arctia</taxon>
    </lineage>
</organism>
<keyword evidence="3" id="KW-1185">Reference proteome</keyword>
<evidence type="ECO:0000313" key="2">
    <source>
        <dbReference type="EMBL" id="CAB3235084.1"/>
    </source>
</evidence>